<reference evidence="1" key="1">
    <citation type="submission" date="2018-05" db="EMBL/GenBank/DDBJ databases">
        <authorList>
            <person name="Lanie J.A."/>
            <person name="Ng W.-L."/>
            <person name="Kazmierczak K.M."/>
            <person name="Andrzejewski T.M."/>
            <person name="Davidsen T.M."/>
            <person name="Wayne K.J."/>
            <person name="Tettelin H."/>
            <person name="Glass J.I."/>
            <person name="Rusch D."/>
            <person name="Podicherti R."/>
            <person name="Tsui H.-C.T."/>
            <person name="Winkler M.E."/>
        </authorList>
    </citation>
    <scope>NUCLEOTIDE SEQUENCE</scope>
</reference>
<feature type="non-terminal residue" evidence="1">
    <location>
        <position position="167"/>
    </location>
</feature>
<gene>
    <name evidence="1" type="ORF">METZ01_LOCUS315737</name>
</gene>
<sequence>MNVSPDQITKRDLPYRSEFRPDELTEIRACTETHGFAIVKGLLPDHIVEMLQREVQRVVDPDKTIGPGESRTHLSFIETAYDAWVLFEYEPFMNLHRALIGTDELCVHRSAAIIRKTGSKVVNWHSDWGGYLEGPPKNTGDVLNRGLWPSGKWFYITGSRPTHGGLC</sequence>
<organism evidence="1">
    <name type="scientific">marine metagenome</name>
    <dbReference type="NCBI Taxonomy" id="408172"/>
    <lineage>
        <taxon>unclassified sequences</taxon>
        <taxon>metagenomes</taxon>
        <taxon>ecological metagenomes</taxon>
    </lineage>
</organism>
<protein>
    <recommendedName>
        <fullName evidence="2">Phytanoyl-CoA dioxygenase family protein</fullName>
    </recommendedName>
</protein>
<proteinExistence type="predicted"/>
<name>A0A382NNU3_9ZZZZ</name>
<evidence type="ECO:0000313" key="1">
    <source>
        <dbReference type="EMBL" id="SVC62883.1"/>
    </source>
</evidence>
<dbReference type="AlphaFoldDB" id="A0A382NNU3"/>
<dbReference type="Gene3D" id="2.60.120.620">
    <property type="entry name" value="q2cbj1_9rhob like domain"/>
    <property type="match status" value="1"/>
</dbReference>
<dbReference type="SUPFAM" id="SSF51197">
    <property type="entry name" value="Clavaminate synthase-like"/>
    <property type="match status" value="1"/>
</dbReference>
<dbReference type="EMBL" id="UINC01101790">
    <property type="protein sequence ID" value="SVC62883.1"/>
    <property type="molecule type" value="Genomic_DNA"/>
</dbReference>
<accession>A0A382NNU3</accession>
<evidence type="ECO:0008006" key="2">
    <source>
        <dbReference type="Google" id="ProtNLM"/>
    </source>
</evidence>